<dbReference type="InterPro" id="IPR017853">
    <property type="entry name" value="GH"/>
</dbReference>
<evidence type="ECO:0000259" key="6">
    <source>
        <dbReference type="Pfam" id="PF02836"/>
    </source>
</evidence>
<dbReference type="InterPro" id="IPR008979">
    <property type="entry name" value="Galactose-bd-like_sf"/>
</dbReference>
<dbReference type="GO" id="GO:0046556">
    <property type="term" value="F:alpha-L-arabinofuranosidase activity"/>
    <property type="evidence" value="ECO:0007669"/>
    <property type="project" value="InterPro"/>
</dbReference>
<dbReference type="SUPFAM" id="SSF49303">
    <property type="entry name" value="beta-Galactosidase/glucuronidase domain"/>
    <property type="match status" value="1"/>
</dbReference>
<feature type="domain" description="Glycoside hydrolase family 2 catalytic" evidence="6">
    <location>
        <begin position="338"/>
        <end position="449"/>
    </location>
</feature>
<feature type="chain" id="PRO_5004873705" evidence="4">
    <location>
        <begin position="23"/>
        <end position="747"/>
    </location>
</feature>
<evidence type="ECO:0000313" key="10">
    <source>
        <dbReference type="Proteomes" id="UP000019225"/>
    </source>
</evidence>
<dbReference type="Pfam" id="PF02836">
    <property type="entry name" value="Glyco_hydro_2_C"/>
    <property type="match status" value="1"/>
</dbReference>
<evidence type="ECO:0000256" key="2">
    <source>
        <dbReference type="ARBA" id="ARBA00022801"/>
    </source>
</evidence>
<dbReference type="CDD" id="cd23399">
    <property type="entry name" value="beta-trefoil_ABD_ABFB"/>
    <property type="match status" value="1"/>
</dbReference>
<name>W5WCE4_9PSEU</name>
<evidence type="ECO:0000259" key="5">
    <source>
        <dbReference type="Pfam" id="PF00703"/>
    </source>
</evidence>
<comment type="similarity">
    <text evidence="1">Belongs to the glycosyl hydrolase 2 family.</text>
</comment>
<dbReference type="InterPro" id="IPR051913">
    <property type="entry name" value="GH2_Domain-Containing"/>
</dbReference>
<dbReference type="InterPro" id="IPR036156">
    <property type="entry name" value="Beta-gal/glucu_dom_sf"/>
</dbReference>
<dbReference type="PANTHER" id="PTHR42732">
    <property type="entry name" value="BETA-GALACTOSIDASE"/>
    <property type="match status" value="1"/>
</dbReference>
<dbReference type="STRING" id="1449976.KALB_5068"/>
<dbReference type="InterPro" id="IPR013783">
    <property type="entry name" value="Ig-like_fold"/>
</dbReference>
<proteinExistence type="inferred from homology"/>
<evidence type="ECO:0000256" key="1">
    <source>
        <dbReference type="ARBA" id="ARBA00007401"/>
    </source>
</evidence>
<dbReference type="InterPro" id="IPR006103">
    <property type="entry name" value="Glyco_hydro_2_cat"/>
</dbReference>
<sequence length="747" mass="81474">MHPSVPLSTCVLTVLLAQPVLAAPVQLTTPWTTQVDQNNPLPEYPRPQLVRQDWLSLNGRWQFAPATQGQAPPIGTSLPDAVTVPYPVESLLSGHRRHEDRMWYRRLFTVPANWSGQHVWLNFGAVDWDSTVWVNGTQVGTHRGGYDSFRFDISPALHAGENELVVGVHDPVDAGDGPIGKQRLNPDQFYKYTAASGIWQTVWLEPTPAQSVAGLDLVPDVPAGVLRVTARTDQTGGVPVRVSSAASGTSVSGAAFQQLLLPIPNARLWSPEDPYLYDLTVTAGSDTVTSYFGMRGIGVQRVAGAPRPVLNGRFTFQVGALDQGYWPDGIYTAPTDEALRYDLDQQKQLGFTMVRKHMKVEPQRWYYWADKLGLLVWQDMPAMDEEKPPSSTARAQFETELHAMVDQHRNSPSIIAWVNQNEGWGQFDQARLATAVKSWDPSRLVDNMSGINCCGSVDGGNGDLADVHVYVGPGSPGHGGRAGVLGEFGGLGLVVPGHVWDPARTVSYEMQPDAAALTRRYTGLMSDMIGWMRARALGASVFTQVTDVESEVNGLLTYDRRAVKGDPAAIRAANQRVLAASQWLNTPDSLQIGRRVSLRVTTPGFTDRYVRHQFGLGVTSVVNGASSPLDKQDASFTVRPGLANPDCYSLQSVNFPGAYLRHSQFRLHLDDNNGTPLFAADATFCLLPGLSGHDVSLQSGNFPDHLLRHINAEVWIAGLGGGGAQDNPAHYEEDTTFAVEDAWSARS</sequence>
<dbReference type="GO" id="GO:0046373">
    <property type="term" value="P:L-arabinose metabolic process"/>
    <property type="evidence" value="ECO:0007669"/>
    <property type="project" value="InterPro"/>
</dbReference>
<dbReference type="InterPro" id="IPR006102">
    <property type="entry name" value="Ig-like_GH2"/>
</dbReference>
<dbReference type="KEGG" id="kal:KALB_5068"/>
<dbReference type="InterPro" id="IPR007934">
    <property type="entry name" value="AbfB_ABD"/>
</dbReference>
<dbReference type="InterPro" id="IPR036195">
    <property type="entry name" value="AbfB_ABD_sf"/>
</dbReference>
<feature type="domain" description="Glycosyl hydrolases family 2 sugar binding" evidence="7">
    <location>
        <begin position="82"/>
        <end position="205"/>
    </location>
</feature>
<dbReference type="Pfam" id="PF00703">
    <property type="entry name" value="Glyco_hydro_2"/>
    <property type="match status" value="1"/>
</dbReference>
<dbReference type="InterPro" id="IPR006104">
    <property type="entry name" value="Glyco_hydro_2_N"/>
</dbReference>
<keyword evidence="3" id="KW-0326">Glycosidase</keyword>
<keyword evidence="2" id="KW-0378">Hydrolase</keyword>
<dbReference type="Pfam" id="PF05270">
    <property type="entry name" value="AbfB"/>
    <property type="match status" value="1"/>
</dbReference>
<dbReference type="PANTHER" id="PTHR42732:SF2">
    <property type="entry name" value="BETA-MANNOSIDASE"/>
    <property type="match status" value="1"/>
</dbReference>
<protein>
    <submittedName>
        <fullName evidence="9">Uncharacterized protein</fullName>
    </submittedName>
</protein>
<dbReference type="Gene3D" id="3.20.20.80">
    <property type="entry name" value="Glycosidases"/>
    <property type="match status" value="1"/>
</dbReference>
<organism evidence="9 10">
    <name type="scientific">Kutzneria albida DSM 43870</name>
    <dbReference type="NCBI Taxonomy" id="1449976"/>
    <lineage>
        <taxon>Bacteria</taxon>
        <taxon>Bacillati</taxon>
        <taxon>Actinomycetota</taxon>
        <taxon>Actinomycetes</taxon>
        <taxon>Pseudonocardiales</taxon>
        <taxon>Pseudonocardiaceae</taxon>
        <taxon>Kutzneria</taxon>
    </lineage>
</organism>
<dbReference type="Proteomes" id="UP000019225">
    <property type="component" value="Chromosome"/>
</dbReference>
<dbReference type="Gene3D" id="2.80.10.50">
    <property type="match status" value="1"/>
</dbReference>
<dbReference type="AlphaFoldDB" id="W5WCE4"/>
<feature type="domain" description="Glycoside hydrolase family 2 immunoglobulin-like beta-sandwich" evidence="5">
    <location>
        <begin position="228"/>
        <end position="295"/>
    </location>
</feature>
<dbReference type="HOGENOM" id="CLU_009935_3_0_11"/>
<dbReference type="SUPFAM" id="SSF51445">
    <property type="entry name" value="(Trans)glycosidases"/>
    <property type="match status" value="1"/>
</dbReference>
<keyword evidence="4" id="KW-0732">Signal</keyword>
<evidence type="ECO:0000256" key="4">
    <source>
        <dbReference type="SAM" id="SignalP"/>
    </source>
</evidence>
<feature type="domain" description="Alpha-L-arabinofuranosidase B arabinose-binding" evidence="8">
    <location>
        <begin position="598"/>
        <end position="739"/>
    </location>
</feature>
<evidence type="ECO:0000256" key="3">
    <source>
        <dbReference type="ARBA" id="ARBA00023295"/>
    </source>
</evidence>
<dbReference type="EMBL" id="CP007155">
    <property type="protein sequence ID" value="AHH98430.1"/>
    <property type="molecule type" value="Genomic_DNA"/>
</dbReference>
<feature type="signal peptide" evidence="4">
    <location>
        <begin position="1"/>
        <end position="22"/>
    </location>
</feature>
<dbReference type="PATRIC" id="fig|1449976.3.peg.5088"/>
<dbReference type="eggNOG" id="COG3250">
    <property type="taxonomic scope" value="Bacteria"/>
</dbReference>
<evidence type="ECO:0000259" key="7">
    <source>
        <dbReference type="Pfam" id="PF02837"/>
    </source>
</evidence>
<evidence type="ECO:0000313" key="9">
    <source>
        <dbReference type="EMBL" id="AHH98430.1"/>
    </source>
</evidence>
<accession>W5WCE4</accession>
<reference evidence="9 10" key="1">
    <citation type="journal article" date="2014" name="BMC Genomics">
        <title>Complete genome sequence of producer of the glycopeptide antibiotic Aculeximycin Kutzneria albida DSM 43870T, a representative of minor genus of Pseudonocardiaceae.</title>
        <authorList>
            <person name="Rebets Y."/>
            <person name="Tokovenko B."/>
            <person name="Lushchyk I."/>
            <person name="Ruckert C."/>
            <person name="Zaburannyi N."/>
            <person name="Bechthold A."/>
            <person name="Kalinowski J."/>
            <person name="Luzhetskyy A."/>
        </authorList>
    </citation>
    <scope>NUCLEOTIDE SEQUENCE [LARGE SCALE GENOMIC DNA]</scope>
    <source>
        <strain evidence="9">DSM 43870</strain>
    </source>
</reference>
<dbReference type="Gene3D" id="2.60.40.10">
    <property type="entry name" value="Immunoglobulins"/>
    <property type="match status" value="1"/>
</dbReference>
<dbReference type="Gene3D" id="2.60.120.260">
    <property type="entry name" value="Galactose-binding domain-like"/>
    <property type="match status" value="1"/>
</dbReference>
<evidence type="ECO:0000259" key="8">
    <source>
        <dbReference type="Pfam" id="PF05270"/>
    </source>
</evidence>
<dbReference type="SUPFAM" id="SSF49785">
    <property type="entry name" value="Galactose-binding domain-like"/>
    <property type="match status" value="1"/>
</dbReference>
<dbReference type="Pfam" id="PF02837">
    <property type="entry name" value="Glyco_hydro_2_N"/>
    <property type="match status" value="1"/>
</dbReference>
<gene>
    <name evidence="9" type="ORF">KALB_5068</name>
</gene>
<keyword evidence="10" id="KW-1185">Reference proteome</keyword>
<dbReference type="SUPFAM" id="SSF110221">
    <property type="entry name" value="AbfB domain"/>
    <property type="match status" value="1"/>
</dbReference>